<evidence type="ECO:0000313" key="3">
    <source>
        <dbReference type="Proteomes" id="UP000006420"/>
    </source>
</evidence>
<reference evidence="2 3" key="1">
    <citation type="submission" date="2011-04" db="EMBL/GenBank/DDBJ databases">
        <title>The Genome Sequence of Dysgonomonas mossii DSM 22836.</title>
        <authorList>
            <consortium name="The Broad Institute Genome Sequencing Platform"/>
            <person name="Earl A."/>
            <person name="Ward D."/>
            <person name="Feldgarden M."/>
            <person name="Gevers D."/>
            <person name="Pudlo N."/>
            <person name="Martens E."/>
            <person name="Allen-Vercoe E."/>
            <person name="Young S.K."/>
            <person name="Zeng Q."/>
            <person name="Gargeya S."/>
            <person name="Fitzgerald M."/>
            <person name="Haas B."/>
            <person name="Abouelleil A."/>
            <person name="Alvarado L."/>
            <person name="Arachchi H.M."/>
            <person name="Berlin A."/>
            <person name="Brown A."/>
            <person name="Chapman S.B."/>
            <person name="Chen Z."/>
            <person name="Dunbar C."/>
            <person name="Freedman E."/>
            <person name="Gearin G."/>
            <person name="Gellesch M."/>
            <person name="Goldberg J."/>
            <person name="Griggs A."/>
            <person name="Gujja S."/>
            <person name="Heiman D."/>
            <person name="Howarth C."/>
            <person name="Larson L."/>
            <person name="Lui A."/>
            <person name="MacDonald P.J.P."/>
            <person name="Mehta T."/>
            <person name="Montmayeur A."/>
            <person name="Murphy C."/>
            <person name="Neiman D."/>
            <person name="Pearson M."/>
            <person name="Priest M."/>
            <person name="Roberts A."/>
            <person name="Saif S."/>
            <person name="Shea T."/>
            <person name="Shenoy N."/>
            <person name="Sisk P."/>
            <person name="Stolte C."/>
            <person name="Sykes S."/>
            <person name="Yandava C."/>
            <person name="Wortman J."/>
            <person name="Nusbaum C."/>
            <person name="Birren B."/>
        </authorList>
    </citation>
    <scope>NUCLEOTIDE SEQUENCE [LARGE SCALE GENOMIC DNA]</scope>
    <source>
        <strain evidence="2 3">DSM 22836</strain>
    </source>
</reference>
<dbReference type="RefSeq" id="WP_006842547.1">
    <property type="nucleotide sequence ID" value="NZ_GL892005.1"/>
</dbReference>
<dbReference type="HOGENOM" id="CLU_1228327_0_0_10"/>
<dbReference type="Proteomes" id="UP000006420">
    <property type="component" value="Unassembled WGS sequence"/>
</dbReference>
<accession>F8WYX5</accession>
<dbReference type="EMBL" id="ADLW01000004">
    <property type="protein sequence ID" value="EGK04148.1"/>
    <property type="molecule type" value="Genomic_DNA"/>
</dbReference>
<dbReference type="AlphaFoldDB" id="F8WYX5"/>
<evidence type="ECO:0000313" key="2">
    <source>
        <dbReference type="EMBL" id="EGK04148.1"/>
    </source>
</evidence>
<feature type="transmembrane region" description="Helical" evidence="1">
    <location>
        <begin position="174"/>
        <end position="192"/>
    </location>
</feature>
<organism evidence="2 3">
    <name type="scientific">Dysgonomonas mossii DSM 22836</name>
    <dbReference type="NCBI Taxonomy" id="742767"/>
    <lineage>
        <taxon>Bacteria</taxon>
        <taxon>Pseudomonadati</taxon>
        <taxon>Bacteroidota</taxon>
        <taxon>Bacteroidia</taxon>
        <taxon>Bacteroidales</taxon>
        <taxon>Dysgonomonadaceae</taxon>
        <taxon>Dysgonomonas</taxon>
    </lineage>
</organism>
<keyword evidence="3" id="KW-1185">Reference proteome</keyword>
<evidence type="ECO:0000256" key="1">
    <source>
        <dbReference type="SAM" id="Phobius"/>
    </source>
</evidence>
<keyword evidence="1" id="KW-0812">Transmembrane</keyword>
<dbReference type="GeneID" id="78084109"/>
<feature type="transmembrane region" description="Helical" evidence="1">
    <location>
        <begin position="198"/>
        <end position="215"/>
    </location>
</feature>
<dbReference type="eggNOG" id="ENOG502ZAF6">
    <property type="taxonomic scope" value="Bacteria"/>
</dbReference>
<comment type="caution">
    <text evidence="2">The sequence shown here is derived from an EMBL/GenBank/DDBJ whole genome shotgun (WGS) entry which is preliminary data.</text>
</comment>
<keyword evidence="1" id="KW-1133">Transmembrane helix</keyword>
<dbReference type="STRING" id="742767.HMPREF9456_01176"/>
<proteinExistence type="predicted"/>
<name>F8WYX5_9BACT</name>
<sequence length="225" mass="26413">MVFLGWSYVNKKNTGYFTSTTFYGFNLAQNCVNFAEKTTPEYNAIGNIYAKYRDNRISDKEIAMTIWEAYPELESETGLSFPDLSNRLYDYSIATIKENPTAYLQQVFISWRDFWKTSLYWEYDKFAIPHANEILLYICYLERILLQLIKIAFIILIPYNIFRGIRQKKISPQLTISIIVFTASILQAFVTYGTNSRFSFPFEMLIVLSVILNVLDIKNKRIHDI</sequence>
<gene>
    <name evidence="2" type="ORF">HMPREF9456_01176</name>
</gene>
<protein>
    <submittedName>
        <fullName evidence="2">Uncharacterized protein</fullName>
    </submittedName>
</protein>
<feature type="transmembrane region" description="Helical" evidence="1">
    <location>
        <begin position="144"/>
        <end position="162"/>
    </location>
</feature>
<keyword evidence="1" id="KW-0472">Membrane</keyword>